<evidence type="ECO:0000313" key="14">
    <source>
        <dbReference type="Proteomes" id="UP000001514"/>
    </source>
</evidence>
<dbReference type="InterPro" id="IPR000047">
    <property type="entry name" value="HTH_motif"/>
</dbReference>
<comment type="subcellular location">
    <subcellularLocation>
        <location evidence="1 9 10">Nucleus</location>
    </subcellularLocation>
</comment>
<dbReference type="OMA" id="TEIYVEM"/>
<dbReference type="PANTHER" id="PTHR24326:SF606">
    <property type="entry name" value="HOMEOBOX-LEUCINE ZIPPER PROTEIN ATHB-54"/>
    <property type="match status" value="1"/>
</dbReference>
<sequence>EKKRRLSVDQVRSLELNFEMENKLEPERKKQLAHELGLQPRQVAVWFQNRRARWKTKQLERDYESLKASYDKLLLENKKLQAEVSSVSVCEVLRREV</sequence>
<comment type="similarity">
    <text evidence="7">Belongs to the HD-ZIP homeobox family. Class I subfamily.</text>
</comment>
<dbReference type="SMART" id="SM00389">
    <property type="entry name" value="HOX"/>
    <property type="match status" value="1"/>
</dbReference>
<dbReference type="KEGG" id="smo:SELMODRAFT_97273"/>
<dbReference type="FunFam" id="1.10.10.60:FF:000242">
    <property type="entry name" value="Homeobox-leucine zipper protein HOX13"/>
    <property type="match status" value="1"/>
</dbReference>
<evidence type="ECO:0000256" key="2">
    <source>
        <dbReference type="ARBA" id="ARBA00023015"/>
    </source>
</evidence>
<dbReference type="InParanoid" id="D8RMX9"/>
<dbReference type="AlphaFoldDB" id="D8RMX9"/>
<feature type="DNA-binding region" description="Homeobox" evidence="9">
    <location>
        <begin position="3"/>
        <end position="58"/>
    </location>
</feature>
<dbReference type="Proteomes" id="UP000001514">
    <property type="component" value="Unassembled WGS sequence"/>
</dbReference>
<evidence type="ECO:0000259" key="12">
    <source>
        <dbReference type="PROSITE" id="PS50071"/>
    </source>
</evidence>
<dbReference type="EMBL" id="GL377584">
    <property type="protein sequence ID" value="EFJ26614.1"/>
    <property type="molecule type" value="Genomic_DNA"/>
</dbReference>
<dbReference type="eggNOG" id="KOG0483">
    <property type="taxonomic scope" value="Eukaryota"/>
</dbReference>
<proteinExistence type="inferred from homology"/>
<dbReference type="Gramene" id="EFJ26614">
    <property type="protein sequence ID" value="EFJ26614"/>
    <property type="gene ID" value="SELMODRAFT_97273"/>
</dbReference>
<keyword evidence="11" id="KW-0175">Coiled coil</keyword>
<keyword evidence="14" id="KW-1185">Reference proteome</keyword>
<evidence type="ECO:0000256" key="3">
    <source>
        <dbReference type="ARBA" id="ARBA00023125"/>
    </source>
</evidence>
<dbReference type="InterPro" id="IPR045224">
    <property type="entry name" value="HDZip_class_I_plant"/>
</dbReference>
<feature type="domain" description="Homeobox" evidence="12">
    <location>
        <begin position="1"/>
        <end position="57"/>
    </location>
</feature>
<gene>
    <name evidence="13" type="ORF">SELMODRAFT_97273</name>
</gene>
<evidence type="ECO:0000256" key="10">
    <source>
        <dbReference type="RuleBase" id="RU000682"/>
    </source>
</evidence>
<accession>D8RMX9</accession>
<dbReference type="Pfam" id="PF02183">
    <property type="entry name" value="HALZ"/>
    <property type="match status" value="1"/>
</dbReference>
<feature type="coiled-coil region" evidence="11">
    <location>
        <begin position="49"/>
        <end position="83"/>
    </location>
</feature>
<evidence type="ECO:0000256" key="1">
    <source>
        <dbReference type="ARBA" id="ARBA00004123"/>
    </source>
</evidence>
<dbReference type="PANTHER" id="PTHR24326">
    <property type="entry name" value="HOMEOBOX-LEUCINE ZIPPER PROTEIN"/>
    <property type="match status" value="1"/>
</dbReference>
<dbReference type="GO" id="GO:0043565">
    <property type="term" value="F:sequence-specific DNA binding"/>
    <property type="evidence" value="ECO:0000318"/>
    <property type="project" value="GO_Central"/>
</dbReference>
<dbReference type="Pfam" id="PF00046">
    <property type="entry name" value="Homeodomain"/>
    <property type="match status" value="1"/>
</dbReference>
<dbReference type="GO" id="GO:0000981">
    <property type="term" value="F:DNA-binding transcription factor activity, RNA polymerase II-specific"/>
    <property type="evidence" value="ECO:0007669"/>
    <property type="project" value="InterPro"/>
</dbReference>
<dbReference type="GO" id="GO:0005634">
    <property type="term" value="C:nucleus"/>
    <property type="evidence" value="ECO:0000318"/>
    <property type="project" value="GO_Central"/>
</dbReference>
<feature type="non-terminal residue" evidence="13">
    <location>
        <position position="1"/>
    </location>
</feature>
<dbReference type="PROSITE" id="PS00027">
    <property type="entry name" value="HOMEOBOX_1"/>
    <property type="match status" value="1"/>
</dbReference>
<dbReference type="CDD" id="cd00086">
    <property type="entry name" value="homeodomain"/>
    <property type="match status" value="1"/>
</dbReference>
<dbReference type="FunCoup" id="D8RMX9">
    <property type="interactions" value="36"/>
</dbReference>
<evidence type="ECO:0000256" key="7">
    <source>
        <dbReference type="ARBA" id="ARBA00025748"/>
    </source>
</evidence>
<dbReference type="InterPro" id="IPR009057">
    <property type="entry name" value="Homeodomain-like_sf"/>
</dbReference>
<keyword evidence="2" id="KW-0805">Transcription regulation</keyword>
<dbReference type="Gene3D" id="1.10.10.60">
    <property type="entry name" value="Homeodomain-like"/>
    <property type="match status" value="1"/>
</dbReference>
<dbReference type="SUPFAM" id="SSF46689">
    <property type="entry name" value="Homeodomain-like"/>
    <property type="match status" value="1"/>
</dbReference>
<organism evidence="14">
    <name type="scientific">Selaginella moellendorffii</name>
    <name type="common">Spikemoss</name>
    <dbReference type="NCBI Taxonomy" id="88036"/>
    <lineage>
        <taxon>Eukaryota</taxon>
        <taxon>Viridiplantae</taxon>
        <taxon>Streptophyta</taxon>
        <taxon>Embryophyta</taxon>
        <taxon>Tracheophyta</taxon>
        <taxon>Lycopodiopsida</taxon>
        <taxon>Selaginellales</taxon>
        <taxon>Selaginellaceae</taxon>
        <taxon>Selaginella</taxon>
    </lineage>
</organism>
<evidence type="ECO:0000256" key="4">
    <source>
        <dbReference type="ARBA" id="ARBA00023155"/>
    </source>
</evidence>
<dbReference type="OrthoDB" id="6159439at2759"/>
<dbReference type="GO" id="GO:0045893">
    <property type="term" value="P:positive regulation of DNA-templated transcription"/>
    <property type="evidence" value="ECO:0000318"/>
    <property type="project" value="GO_Central"/>
</dbReference>
<dbReference type="InterPro" id="IPR003106">
    <property type="entry name" value="Leu_zip_homeo"/>
</dbReference>
<keyword evidence="6 9" id="KW-0539">Nucleus</keyword>
<evidence type="ECO:0000256" key="11">
    <source>
        <dbReference type="SAM" id="Coils"/>
    </source>
</evidence>
<evidence type="ECO:0000256" key="5">
    <source>
        <dbReference type="ARBA" id="ARBA00023163"/>
    </source>
</evidence>
<name>D8RMX9_SELML</name>
<keyword evidence="3 9" id="KW-0238">DNA-binding</keyword>
<evidence type="ECO:0000256" key="6">
    <source>
        <dbReference type="ARBA" id="ARBA00023242"/>
    </source>
</evidence>
<keyword evidence="4 9" id="KW-0371">Homeobox</keyword>
<dbReference type="InterPro" id="IPR017970">
    <property type="entry name" value="Homeobox_CS"/>
</dbReference>
<reference evidence="13 14" key="1">
    <citation type="journal article" date="2011" name="Science">
        <title>The Selaginella genome identifies genetic changes associated with the evolution of vascular plants.</title>
        <authorList>
            <person name="Banks J.A."/>
            <person name="Nishiyama T."/>
            <person name="Hasebe M."/>
            <person name="Bowman J.L."/>
            <person name="Gribskov M."/>
            <person name="dePamphilis C."/>
            <person name="Albert V.A."/>
            <person name="Aono N."/>
            <person name="Aoyama T."/>
            <person name="Ambrose B.A."/>
            <person name="Ashton N.W."/>
            <person name="Axtell M.J."/>
            <person name="Barker E."/>
            <person name="Barker M.S."/>
            <person name="Bennetzen J.L."/>
            <person name="Bonawitz N.D."/>
            <person name="Chapple C."/>
            <person name="Cheng C."/>
            <person name="Correa L.G."/>
            <person name="Dacre M."/>
            <person name="DeBarry J."/>
            <person name="Dreyer I."/>
            <person name="Elias M."/>
            <person name="Engstrom E.M."/>
            <person name="Estelle M."/>
            <person name="Feng L."/>
            <person name="Finet C."/>
            <person name="Floyd S.K."/>
            <person name="Frommer W.B."/>
            <person name="Fujita T."/>
            <person name="Gramzow L."/>
            <person name="Gutensohn M."/>
            <person name="Harholt J."/>
            <person name="Hattori M."/>
            <person name="Heyl A."/>
            <person name="Hirai T."/>
            <person name="Hiwatashi Y."/>
            <person name="Ishikawa M."/>
            <person name="Iwata M."/>
            <person name="Karol K.G."/>
            <person name="Koehler B."/>
            <person name="Kolukisaoglu U."/>
            <person name="Kubo M."/>
            <person name="Kurata T."/>
            <person name="Lalonde S."/>
            <person name="Li K."/>
            <person name="Li Y."/>
            <person name="Litt A."/>
            <person name="Lyons E."/>
            <person name="Manning G."/>
            <person name="Maruyama T."/>
            <person name="Michael T.P."/>
            <person name="Mikami K."/>
            <person name="Miyazaki S."/>
            <person name="Morinaga S."/>
            <person name="Murata T."/>
            <person name="Mueller-Roeber B."/>
            <person name="Nelson D.R."/>
            <person name="Obara M."/>
            <person name="Oguri Y."/>
            <person name="Olmstead R.G."/>
            <person name="Onodera N."/>
            <person name="Petersen B.L."/>
            <person name="Pils B."/>
            <person name="Prigge M."/>
            <person name="Rensing S.A."/>
            <person name="Riano-Pachon D.M."/>
            <person name="Roberts A.W."/>
            <person name="Sato Y."/>
            <person name="Scheller H.V."/>
            <person name="Schulz B."/>
            <person name="Schulz C."/>
            <person name="Shakirov E.V."/>
            <person name="Shibagaki N."/>
            <person name="Shinohara N."/>
            <person name="Shippen D.E."/>
            <person name="Soerensen I."/>
            <person name="Sotooka R."/>
            <person name="Sugimoto N."/>
            <person name="Sugita M."/>
            <person name="Sumikawa N."/>
            <person name="Tanurdzic M."/>
            <person name="Theissen G."/>
            <person name="Ulvskov P."/>
            <person name="Wakazuki S."/>
            <person name="Weng J.K."/>
            <person name="Willats W.W."/>
            <person name="Wipf D."/>
            <person name="Wolf P.G."/>
            <person name="Yang L."/>
            <person name="Zimmer A.D."/>
            <person name="Zhu Q."/>
            <person name="Mitros T."/>
            <person name="Hellsten U."/>
            <person name="Loque D."/>
            <person name="Otillar R."/>
            <person name="Salamov A."/>
            <person name="Schmutz J."/>
            <person name="Shapiro H."/>
            <person name="Lindquist E."/>
            <person name="Lucas S."/>
            <person name="Rokhsar D."/>
            <person name="Grigoriev I.V."/>
        </authorList>
    </citation>
    <scope>NUCLEOTIDE SEQUENCE [LARGE SCALE GENOMIC DNA]</scope>
</reference>
<comment type="function">
    <text evidence="8">Probable transcription factor.</text>
</comment>
<evidence type="ECO:0000256" key="9">
    <source>
        <dbReference type="PROSITE-ProRule" id="PRU00108"/>
    </source>
</evidence>
<evidence type="ECO:0000256" key="8">
    <source>
        <dbReference type="ARBA" id="ARBA00037260"/>
    </source>
</evidence>
<keyword evidence="5" id="KW-0804">Transcription</keyword>
<evidence type="ECO:0000313" key="13">
    <source>
        <dbReference type="EMBL" id="EFJ26614.1"/>
    </source>
</evidence>
<dbReference type="HOGENOM" id="CLU_049543_6_0_1"/>
<protein>
    <recommendedName>
        <fullName evidence="12">Homeobox domain-containing protein</fullName>
    </recommendedName>
</protein>
<dbReference type="InterPro" id="IPR001356">
    <property type="entry name" value="HD"/>
</dbReference>
<dbReference type="PRINTS" id="PR00031">
    <property type="entry name" value="HTHREPRESSR"/>
</dbReference>
<dbReference type="PROSITE" id="PS50071">
    <property type="entry name" value="HOMEOBOX_2"/>
    <property type="match status" value="1"/>
</dbReference>